<dbReference type="GO" id="GO:0004190">
    <property type="term" value="F:aspartic-type endopeptidase activity"/>
    <property type="evidence" value="ECO:0007669"/>
    <property type="project" value="UniProtKB-KW"/>
</dbReference>
<keyword evidence="11" id="KW-0378">Hydrolase</keyword>
<dbReference type="GO" id="GO:0003964">
    <property type="term" value="F:RNA-directed DNA polymerase activity"/>
    <property type="evidence" value="ECO:0007669"/>
    <property type="project" value="UniProtKB-KW"/>
</dbReference>
<evidence type="ECO:0000256" key="18">
    <source>
        <dbReference type="ARBA" id="ARBA00023113"/>
    </source>
</evidence>
<evidence type="ECO:0000256" key="9">
    <source>
        <dbReference type="ARBA" id="ARBA00022750"/>
    </source>
</evidence>
<dbReference type="InterPro" id="IPR013103">
    <property type="entry name" value="RVT_2"/>
</dbReference>
<evidence type="ECO:0000256" key="4">
    <source>
        <dbReference type="ARBA" id="ARBA00022670"/>
    </source>
</evidence>
<evidence type="ECO:0000256" key="23">
    <source>
        <dbReference type="SAM" id="MobiDB-lite"/>
    </source>
</evidence>
<evidence type="ECO:0000259" key="24">
    <source>
        <dbReference type="PROSITE" id="PS50994"/>
    </source>
</evidence>
<evidence type="ECO:0000256" key="17">
    <source>
        <dbReference type="ARBA" id="ARBA00022932"/>
    </source>
</evidence>
<dbReference type="Pfam" id="PF22936">
    <property type="entry name" value="Pol_BBD"/>
    <property type="match status" value="1"/>
</dbReference>
<comment type="caution">
    <text evidence="25">The sequence shown here is derived from an EMBL/GenBank/DDBJ whole genome shotgun (WGS) entry which is preliminary data.</text>
</comment>
<keyword evidence="3" id="KW-1188">Viral release from host cell</keyword>
<keyword evidence="17" id="KW-0808">Transferase</keyword>
<keyword evidence="16" id="KW-0695">RNA-directed DNA polymerase</keyword>
<dbReference type="GO" id="GO:0005524">
    <property type="term" value="F:ATP binding"/>
    <property type="evidence" value="ECO:0007669"/>
    <property type="project" value="UniProtKB-KW"/>
</dbReference>
<evidence type="ECO:0000313" key="25">
    <source>
        <dbReference type="EMBL" id="POW09766.1"/>
    </source>
</evidence>
<dbReference type="Gene3D" id="3.30.420.10">
    <property type="entry name" value="Ribonuclease H-like superfamily/Ribonuclease H"/>
    <property type="match status" value="1"/>
</dbReference>
<keyword evidence="6" id="KW-0540">Nuclease</keyword>
<dbReference type="AlphaFoldDB" id="A0A2S4VJN3"/>
<dbReference type="PROSITE" id="PS50994">
    <property type="entry name" value="INTEGRASE"/>
    <property type="match status" value="1"/>
</dbReference>
<dbReference type="SUPFAM" id="SSF53098">
    <property type="entry name" value="Ribonuclease H-like"/>
    <property type="match status" value="1"/>
</dbReference>
<dbReference type="InterPro" id="IPR054722">
    <property type="entry name" value="PolX-like_BBD"/>
</dbReference>
<dbReference type="VEuPathDB" id="FungiDB:PSTT_06622"/>
<evidence type="ECO:0000256" key="15">
    <source>
        <dbReference type="ARBA" id="ARBA00022908"/>
    </source>
</evidence>
<dbReference type="InterPro" id="IPR043502">
    <property type="entry name" value="DNA/RNA_pol_sf"/>
</dbReference>
<evidence type="ECO:0000256" key="1">
    <source>
        <dbReference type="ARBA" id="ARBA00002180"/>
    </source>
</evidence>
<evidence type="ECO:0000256" key="6">
    <source>
        <dbReference type="ARBA" id="ARBA00022722"/>
    </source>
</evidence>
<evidence type="ECO:0000256" key="8">
    <source>
        <dbReference type="ARBA" id="ARBA00022741"/>
    </source>
</evidence>
<evidence type="ECO:0000256" key="16">
    <source>
        <dbReference type="ARBA" id="ARBA00022918"/>
    </source>
</evidence>
<dbReference type="GO" id="GO:0003723">
    <property type="term" value="F:RNA binding"/>
    <property type="evidence" value="ECO:0007669"/>
    <property type="project" value="UniProtKB-KW"/>
</dbReference>
<proteinExistence type="predicted"/>
<dbReference type="InterPro" id="IPR039537">
    <property type="entry name" value="Retrotran_Ty1/copia-like"/>
</dbReference>
<dbReference type="Pfam" id="PF00665">
    <property type="entry name" value="rve"/>
    <property type="match status" value="1"/>
</dbReference>
<keyword evidence="13" id="KW-0460">Magnesium</keyword>
<keyword evidence="2" id="KW-0815">Transposition</keyword>
<feature type="compositionally biased region" description="Acidic residues" evidence="23">
    <location>
        <begin position="700"/>
        <end position="730"/>
    </location>
</feature>
<reference evidence="25" key="1">
    <citation type="submission" date="2017-12" db="EMBL/GenBank/DDBJ databases">
        <title>Gene loss provides genomic basis for host adaptation in cereal stripe rust fungi.</title>
        <authorList>
            <person name="Xia C."/>
        </authorList>
    </citation>
    <scope>NUCLEOTIDE SEQUENCE [LARGE SCALE GENOMIC DNA]</scope>
    <source>
        <strain evidence="25">93-210</strain>
    </source>
</reference>
<evidence type="ECO:0000313" key="26">
    <source>
        <dbReference type="Proteomes" id="UP000239156"/>
    </source>
</evidence>
<keyword evidence="10" id="KW-0255">Endonuclease</keyword>
<evidence type="ECO:0000256" key="13">
    <source>
        <dbReference type="ARBA" id="ARBA00022842"/>
    </source>
</evidence>
<evidence type="ECO:0000256" key="21">
    <source>
        <dbReference type="ARBA" id="ARBA00048173"/>
    </source>
</evidence>
<keyword evidence="7" id="KW-0479">Metal-binding</keyword>
<evidence type="ECO:0000256" key="11">
    <source>
        <dbReference type="ARBA" id="ARBA00022801"/>
    </source>
</evidence>
<gene>
    <name evidence="25" type="ORF">PSTT_06622</name>
</gene>
<keyword evidence="19" id="KW-0233">DNA recombination</keyword>
<evidence type="ECO:0000256" key="14">
    <source>
        <dbReference type="ARBA" id="ARBA00022884"/>
    </source>
</evidence>
<comment type="catalytic activity">
    <reaction evidence="22">
        <text>DNA(n) + a 2'-deoxyribonucleoside 5'-triphosphate = DNA(n+1) + diphosphate</text>
        <dbReference type="Rhea" id="RHEA:22508"/>
        <dbReference type="Rhea" id="RHEA-COMP:17339"/>
        <dbReference type="Rhea" id="RHEA-COMP:17340"/>
        <dbReference type="ChEBI" id="CHEBI:33019"/>
        <dbReference type="ChEBI" id="CHEBI:61560"/>
        <dbReference type="ChEBI" id="CHEBI:173112"/>
        <dbReference type="EC" id="2.7.7.7"/>
    </reaction>
</comment>
<dbReference type="InterPro" id="IPR036397">
    <property type="entry name" value="RNaseH_sf"/>
</dbReference>
<keyword evidence="4" id="KW-0645">Protease</keyword>
<dbReference type="Pfam" id="PF07727">
    <property type="entry name" value="RVT_2"/>
    <property type="match status" value="1"/>
</dbReference>
<comment type="catalytic activity">
    <reaction evidence="21">
        <text>DNA(n) + a 2'-deoxyribonucleoside 5'-triphosphate = DNA(n+1) + diphosphate</text>
        <dbReference type="Rhea" id="RHEA:22508"/>
        <dbReference type="Rhea" id="RHEA-COMP:17339"/>
        <dbReference type="Rhea" id="RHEA-COMP:17340"/>
        <dbReference type="ChEBI" id="CHEBI:33019"/>
        <dbReference type="ChEBI" id="CHEBI:61560"/>
        <dbReference type="ChEBI" id="CHEBI:173112"/>
        <dbReference type="EC" id="2.7.7.49"/>
    </reaction>
</comment>
<name>A0A2S4VJN3_9BASI</name>
<dbReference type="Proteomes" id="UP000239156">
    <property type="component" value="Unassembled WGS sequence"/>
</dbReference>
<keyword evidence="18" id="KW-0917">Virion maturation</keyword>
<keyword evidence="20" id="KW-0511">Multifunctional enzyme</keyword>
<dbReference type="InterPro" id="IPR001584">
    <property type="entry name" value="Integrase_cat-core"/>
</dbReference>
<keyword evidence="8" id="KW-0547">Nucleotide-binding</keyword>
<sequence length="1148" mass="130120">MDAVNPTVLKTTIEAIPVLTEDNFSTWKTRITAIFKLGGLKDQIINGEPALDDTDNTILCAIIIAKLSTTTHKNVVNSTNEEDAQLLWRNILRRFISNEPSNRARVYFSFASIVFDPNDIEKFITEVRSTLVRMEDVGIELPLDIITYDLIRRLPKSFDNIKQKITHSKDGEDIKPEVLIDHLEIHLNELKLTSGSKSESLESAMFTREDSRCKNGMHNPFSTNHTKENCFIVHPDKREAYLKRIQGSNVSSFSTFSSHHPNVFILDSRSTSHMVSDKKLFLHLDETKKGLINTSCGSNTLKIEGKGSISLTFKKNSIVFHNVLFVPKITVNLLSLRHLLLEQCNLNFHINHFTVHKNEKLFLEGNYHCNIPVIKFESPDHQSHLSSAELMHKSLGHISYSRIRSKMGIPINAPEACKSCTVAKITKASFKTRSSSASRVFEEIHLDLIGPITPMSHRKHRYILTMVDSYSRYISALPLSSKGDVFAALTRVLDVEAKRIGYHPSVLHSDRGTEFLNAEMEKYCSENVIRQRFSDAYTPQQHGLAERSNRTILESLRTILLDSGLRKNLWNEILSACTLTLNQVPAHRSKKSPYELFKSSVIPLEFFHPIGNPVAILLAHKKKSKLEPRGKMGTLIGFNPEIKSYRILTEDGMIVNSKSVKFLNFIPCEKPLDNSDDLLVEEKTEPSPTEPVPKDREEAGDVNAEGDEAEPGSEEEEESPMSEDESKDDSEEIADALIPVLNEPAGRILRDQTLQVKPLKYSHLSEDPTSFRMAVSCPNGDGWTTAIEEELENIEKHEVWLDQFEKPYKLLDSTWVFKTKPATLSSPGKQKARLCIQGFLQTYGEDVFETFAPTGKFPTLLALLVLALDLELPIKQFDVKSAFLFAPLEEEIYIRTPEGSKRTAPYLKLVKSLYGLKQAPKNWYETLTSWFKEIDYNPSISDACLFIHKSKKSFIYFHVDDLIVVGQTETFEKLFLLRFPNSTAHSPDTLLGMNLKISSDSVELSQPALINKGLELLDLKSCRPVKTPLTPAVQLHSATNEDHEAFLKLSINYRSFTGMLNYLACRTRPDLASSVSILSRFNQRPGLSHWKEVLHCWKYLQGTKNLGLLLKPKKNTFIDRINFYTNATWAEDQETRISQSGSLAFWKS</sequence>
<keyword evidence="12" id="KW-0067">ATP-binding</keyword>
<keyword evidence="15" id="KW-0229">DNA integration</keyword>
<evidence type="ECO:0000256" key="12">
    <source>
        <dbReference type="ARBA" id="ARBA00022840"/>
    </source>
</evidence>
<dbReference type="GO" id="GO:0032196">
    <property type="term" value="P:transposition"/>
    <property type="evidence" value="ECO:0007669"/>
    <property type="project" value="UniProtKB-KW"/>
</dbReference>
<evidence type="ECO:0000256" key="19">
    <source>
        <dbReference type="ARBA" id="ARBA00023172"/>
    </source>
</evidence>
<dbReference type="PANTHER" id="PTHR42648:SF11">
    <property type="entry name" value="TRANSPOSON TY4-P GAG-POL POLYPROTEIN"/>
    <property type="match status" value="1"/>
</dbReference>
<dbReference type="PANTHER" id="PTHR42648">
    <property type="entry name" value="TRANSPOSASE, PUTATIVE-RELATED"/>
    <property type="match status" value="1"/>
</dbReference>
<evidence type="ECO:0000256" key="22">
    <source>
        <dbReference type="ARBA" id="ARBA00049244"/>
    </source>
</evidence>
<dbReference type="SUPFAM" id="SSF56672">
    <property type="entry name" value="DNA/RNA polymerases"/>
    <property type="match status" value="1"/>
</dbReference>
<dbReference type="InterPro" id="IPR012337">
    <property type="entry name" value="RNaseH-like_sf"/>
</dbReference>
<keyword evidence="14" id="KW-0694">RNA-binding</keyword>
<evidence type="ECO:0000256" key="2">
    <source>
        <dbReference type="ARBA" id="ARBA00022578"/>
    </source>
</evidence>
<dbReference type="Pfam" id="PF14223">
    <property type="entry name" value="Retrotran_gag_2"/>
    <property type="match status" value="1"/>
</dbReference>
<evidence type="ECO:0000256" key="3">
    <source>
        <dbReference type="ARBA" id="ARBA00022612"/>
    </source>
</evidence>
<dbReference type="GO" id="GO:0006508">
    <property type="term" value="P:proteolysis"/>
    <property type="evidence" value="ECO:0007669"/>
    <property type="project" value="UniProtKB-KW"/>
</dbReference>
<evidence type="ECO:0000256" key="20">
    <source>
        <dbReference type="ARBA" id="ARBA00023268"/>
    </source>
</evidence>
<keyword evidence="26" id="KW-1185">Reference proteome</keyword>
<keyword evidence="17" id="KW-0239">DNA-directed DNA polymerase</keyword>
<keyword evidence="9" id="KW-0064">Aspartyl protease</keyword>
<organism evidence="25 26">
    <name type="scientific">Puccinia striiformis</name>
    <dbReference type="NCBI Taxonomy" id="27350"/>
    <lineage>
        <taxon>Eukaryota</taxon>
        <taxon>Fungi</taxon>
        <taxon>Dikarya</taxon>
        <taxon>Basidiomycota</taxon>
        <taxon>Pucciniomycotina</taxon>
        <taxon>Pucciniomycetes</taxon>
        <taxon>Pucciniales</taxon>
        <taxon>Pucciniaceae</taxon>
        <taxon>Puccinia</taxon>
    </lineage>
</organism>
<protein>
    <recommendedName>
        <fullName evidence="24">Integrase catalytic domain-containing protein</fullName>
    </recommendedName>
</protein>
<evidence type="ECO:0000256" key="5">
    <source>
        <dbReference type="ARBA" id="ARBA00022695"/>
    </source>
</evidence>
<evidence type="ECO:0000256" key="10">
    <source>
        <dbReference type="ARBA" id="ARBA00022759"/>
    </source>
</evidence>
<dbReference type="GO" id="GO:0015074">
    <property type="term" value="P:DNA integration"/>
    <property type="evidence" value="ECO:0007669"/>
    <property type="project" value="UniProtKB-KW"/>
</dbReference>
<dbReference type="GO" id="GO:0004519">
    <property type="term" value="F:endonuclease activity"/>
    <property type="evidence" value="ECO:0007669"/>
    <property type="project" value="UniProtKB-KW"/>
</dbReference>
<feature type="domain" description="Integrase catalytic" evidence="24">
    <location>
        <begin position="433"/>
        <end position="601"/>
    </location>
</feature>
<dbReference type="GO" id="GO:0046872">
    <property type="term" value="F:metal ion binding"/>
    <property type="evidence" value="ECO:0007669"/>
    <property type="project" value="UniProtKB-KW"/>
</dbReference>
<feature type="region of interest" description="Disordered" evidence="23">
    <location>
        <begin position="682"/>
        <end position="730"/>
    </location>
</feature>
<dbReference type="GO" id="GO:0003887">
    <property type="term" value="F:DNA-directed DNA polymerase activity"/>
    <property type="evidence" value="ECO:0007669"/>
    <property type="project" value="UniProtKB-KW"/>
</dbReference>
<evidence type="ECO:0000256" key="7">
    <source>
        <dbReference type="ARBA" id="ARBA00022723"/>
    </source>
</evidence>
<dbReference type="GO" id="GO:0006310">
    <property type="term" value="P:DNA recombination"/>
    <property type="evidence" value="ECO:0007669"/>
    <property type="project" value="UniProtKB-KW"/>
</dbReference>
<keyword evidence="5" id="KW-0548">Nucleotidyltransferase</keyword>
<comment type="function">
    <text evidence="1">The aspartyl protease (PR) mediates the proteolytic cleavages of the Gag and Gag-Pol polyproteins after assembly of the VLP.</text>
</comment>
<accession>A0A2S4VJN3</accession>
<dbReference type="GO" id="GO:0005634">
    <property type="term" value="C:nucleus"/>
    <property type="evidence" value="ECO:0007669"/>
    <property type="project" value="UniProtKB-ARBA"/>
</dbReference>
<dbReference type="VEuPathDB" id="FungiDB:PSHT_13735"/>
<dbReference type="EMBL" id="PKSL01000052">
    <property type="protein sequence ID" value="POW09766.1"/>
    <property type="molecule type" value="Genomic_DNA"/>
</dbReference>